<dbReference type="RefSeq" id="WP_386253691.1">
    <property type="nucleotide sequence ID" value="NZ_JBHTRV010000011.1"/>
</dbReference>
<keyword evidence="2" id="KW-1133">Transmembrane helix</keyword>
<evidence type="ECO:0000313" key="4">
    <source>
        <dbReference type="Proteomes" id="UP001600424"/>
    </source>
</evidence>
<feature type="compositionally biased region" description="Basic and acidic residues" evidence="1">
    <location>
        <begin position="117"/>
        <end position="127"/>
    </location>
</feature>
<evidence type="ECO:0000313" key="3">
    <source>
        <dbReference type="EMBL" id="MFE5981373.1"/>
    </source>
</evidence>
<keyword evidence="2" id="KW-0812">Transmembrane</keyword>
<keyword evidence="4" id="KW-1185">Reference proteome</keyword>
<sequence>MTRLGPAARAGLSTAAGAVVGAVATALTQTITWPLVSGLAVCVLGIIGLEYWSRSGTPAPASAPQATSRTRYEEHVTGHSQATGSAGRATQGAEVTVRVTGGSSLTDSPTSAQGDAEVSRTIDDHSTVKNSPVHAQGQEGPQPGPDAP</sequence>
<comment type="caution">
    <text evidence="3">The sequence shown here is derived from an EMBL/GenBank/DDBJ whole genome shotgun (WGS) entry which is preliminary data.</text>
</comment>
<feature type="region of interest" description="Disordered" evidence="1">
    <location>
        <begin position="53"/>
        <end position="148"/>
    </location>
</feature>
<accession>A0ABW6IUR9</accession>
<dbReference type="Proteomes" id="UP001600424">
    <property type="component" value="Unassembled WGS sequence"/>
</dbReference>
<feature type="compositionally biased region" description="Low complexity" evidence="1">
    <location>
        <begin position="55"/>
        <end position="69"/>
    </location>
</feature>
<feature type="transmembrane region" description="Helical" evidence="2">
    <location>
        <begin position="31"/>
        <end position="52"/>
    </location>
</feature>
<gene>
    <name evidence="3" type="ORF">ACFQ63_16880</name>
</gene>
<evidence type="ECO:0008006" key="5">
    <source>
        <dbReference type="Google" id="ProtNLM"/>
    </source>
</evidence>
<dbReference type="EMBL" id="JBHTRV010000011">
    <property type="protein sequence ID" value="MFE5981373.1"/>
    <property type="molecule type" value="Genomic_DNA"/>
</dbReference>
<name>A0ABW6IUR9_STRWE</name>
<protein>
    <recommendedName>
        <fullName evidence="5">Secreted protein</fullName>
    </recommendedName>
</protein>
<evidence type="ECO:0000256" key="2">
    <source>
        <dbReference type="SAM" id="Phobius"/>
    </source>
</evidence>
<reference evidence="3 4" key="1">
    <citation type="submission" date="2024-09" db="EMBL/GenBank/DDBJ databases">
        <title>The Natural Products Discovery Center: Release of the First 8490 Sequenced Strains for Exploring Actinobacteria Biosynthetic Diversity.</title>
        <authorList>
            <person name="Kalkreuter E."/>
            <person name="Kautsar S.A."/>
            <person name="Yang D."/>
            <person name="Bader C.D."/>
            <person name="Teijaro C.N."/>
            <person name="Fluegel L."/>
            <person name="Davis C.M."/>
            <person name="Simpson J.R."/>
            <person name="Lauterbach L."/>
            <person name="Steele A.D."/>
            <person name="Gui C."/>
            <person name="Meng S."/>
            <person name="Li G."/>
            <person name="Viehrig K."/>
            <person name="Ye F."/>
            <person name="Su P."/>
            <person name="Kiefer A.F."/>
            <person name="Nichols A."/>
            <person name="Cepeda A.J."/>
            <person name="Yan W."/>
            <person name="Fan B."/>
            <person name="Jiang Y."/>
            <person name="Adhikari A."/>
            <person name="Zheng C.-J."/>
            <person name="Schuster L."/>
            <person name="Cowan T.M."/>
            <person name="Smanski M.J."/>
            <person name="Chevrette M.G."/>
            <person name="De Carvalho L.P.S."/>
            <person name="Shen B."/>
        </authorList>
    </citation>
    <scope>NUCLEOTIDE SEQUENCE [LARGE SCALE GENOMIC DNA]</scope>
    <source>
        <strain evidence="3 4">NPDC056472</strain>
    </source>
</reference>
<feature type="compositionally biased region" description="Polar residues" evidence="1">
    <location>
        <begin position="101"/>
        <end position="113"/>
    </location>
</feature>
<evidence type="ECO:0000256" key="1">
    <source>
        <dbReference type="SAM" id="MobiDB-lite"/>
    </source>
</evidence>
<keyword evidence="2" id="KW-0472">Membrane</keyword>
<organism evidence="3 4">
    <name type="scientific">Streptomyces wedmorensis</name>
    <dbReference type="NCBI Taxonomy" id="43759"/>
    <lineage>
        <taxon>Bacteria</taxon>
        <taxon>Bacillati</taxon>
        <taxon>Actinomycetota</taxon>
        <taxon>Actinomycetes</taxon>
        <taxon>Kitasatosporales</taxon>
        <taxon>Streptomycetaceae</taxon>
        <taxon>Streptomyces</taxon>
    </lineage>
</organism>
<proteinExistence type="predicted"/>